<feature type="domain" description="Chemokine interleukin-8-like" evidence="9">
    <location>
        <begin position="24"/>
        <end position="84"/>
    </location>
</feature>
<dbReference type="SMART" id="SM00199">
    <property type="entry name" value="SCY"/>
    <property type="match status" value="1"/>
</dbReference>
<evidence type="ECO:0000256" key="7">
    <source>
        <dbReference type="ARBA" id="ARBA00023198"/>
    </source>
</evidence>
<dbReference type="Pfam" id="PF00048">
    <property type="entry name" value="IL8"/>
    <property type="match status" value="1"/>
</dbReference>
<evidence type="ECO:0000256" key="2">
    <source>
        <dbReference type="ARBA" id="ARBA00022500"/>
    </source>
</evidence>
<dbReference type="InterPro" id="IPR036048">
    <property type="entry name" value="Interleukin_8-like_sf"/>
</dbReference>
<dbReference type="PANTHER" id="PTHR12015:SF190">
    <property type="entry name" value="C-C MOTIF CHEMOKINE"/>
    <property type="match status" value="1"/>
</dbReference>
<dbReference type="FunFam" id="2.40.50.40:FF:000012">
    <property type="entry name" value="C-C motif chemokine"/>
    <property type="match status" value="1"/>
</dbReference>
<sequence length="92" mass="10646">MARLTVCLSALLVLLVALVDLGPMRLCCTEYNEHPIPIKMLKHYRIQKDTDICNINAVIFKTVRDRRVCGNPDSKWVQDGIKFIEQKDSHYE</sequence>
<reference evidence="10" key="3">
    <citation type="submission" date="2025-09" db="UniProtKB">
        <authorList>
            <consortium name="Ensembl"/>
        </authorList>
    </citation>
    <scope>IDENTIFICATION</scope>
</reference>
<keyword evidence="7" id="KW-0395">Inflammatory response</keyword>
<name>A0A667WYU9_9TELE</name>
<reference evidence="10" key="2">
    <citation type="submission" date="2025-08" db="UniProtKB">
        <authorList>
            <consortium name="Ensembl"/>
        </authorList>
    </citation>
    <scope>IDENTIFICATION</scope>
</reference>
<dbReference type="PANTHER" id="PTHR12015">
    <property type="entry name" value="SMALL INDUCIBLE CYTOKINE A"/>
    <property type="match status" value="1"/>
</dbReference>
<dbReference type="InterPro" id="IPR001811">
    <property type="entry name" value="Chemokine_IL8-like_dom"/>
</dbReference>
<dbReference type="SUPFAM" id="SSF54117">
    <property type="entry name" value="Interleukin 8-like chemokines"/>
    <property type="match status" value="1"/>
</dbReference>
<evidence type="ECO:0000313" key="10">
    <source>
        <dbReference type="Ensembl" id="ENSMMDP00005007932.1"/>
    </source>
</evidence>
<keyword evidence="2" id="KW-0145">Chemotaxis</keyword>
<dbReference type="Gene3D" id="2.40.50.40">
    <property type="match status" value="1"/>
</dbReference>
<dbReference type="GO" id="GO:0006954">
    <property type="term" value="P:inflammatory response"/>
    <property type="evidence" value="ECO:0007669"/>
    <property type="project" value="UniProtKB-KW"/>
</dbReference>
<dbReference type="GO" id="GO:0005615">
    <property type="term" value="C:extracellular space"/>
    <property type="evidence" value="ECO:0007669"/>
    <property type="project" value="UniProtKB-KW"/>
</dbReference>
<dbReference type="CDD" id="cd00272">
    <property type="entry name" value="Chemokine_CC"/>
    <property type="match status" value="1"/>
</dbReference>
<keyword evidence="3" id="KW-0202">Cytokine</keyword>
<evidence type="ECO:0000256" key="4">
    <source>
        <dbReference type="ARBA" id="ARBA00022525"/>
    </source>
</evidence>
<reference evidence="10" key="1">
    <citation type="submission" date="2019-06" db="EMBL/GenBank/DDBJ databases">
        <authorList>
            <consortium name="Wellcome Sanger Institute Data Sharing"/>
        </authorList>
    </citation>
    <scope>NUCLEOTIDE SEQUENCE [LARGE SCALE GENOMIC DNA]</scope>
</reference>
<feature type="chain" id="PRO_5025342767" description="Chemokine interleukin-8-like domain-containing protein" evidence="8">
    <location>
        <begin position="22"/>
        <end position="92"/>
    </location>
</feature>
<dbReference type="AlphaFoldDB" id="A0A667WYU9"/>
<proteinExistence type="predicted"/>
<dbReference type="GeneTree" id="ENSGT01020000230600"/>
<dbReference type="GO" id="GO:0008009">
    <property type="term" value="F:chemokine activity"/>
    <property type="evidence" value="ECO:0007669"/>
    <property type="project" value="InterPro"/>
</dbReference>
<evidence type="ECO:0000256" key="3">
    <source>
        <dbReference type="ARBA" id="ARBA00022514"/>
    </source>
</evidence>
<dbReference type="InterPro" id="IPR039809">
    <property type="entry name" value="Chemokine_b/g/d"/>
</dbReference>
<evidence type="ECO:0000256" key="1">
    <source>
        <dbReference type="ARBA" id="ARBA00004613"/>
    </source>
</evidence>
<accession>A0A667WYU9</accession>
<evidence type="ECO:0000259" key="9">
    <source>
        <dbReference type="SMART" id="SM00199"/>
    </source>
</evidence>
<evidence type="ECO:0000256" key="5">
    <source>
        <dbReference type="ARBA" id="ARBA00022729"/>
    </source>
</evidence>
<keyword evidence="11" id="KW-1185">Reference proteome</keyword>
<feature type="signal peptide" evidence="8">
    <location>
        <begin position="1"/>
        <end position="21"/>
    </location>
</feature>
<keyword evidence="6" id="KW-1015">Disulfide bond</keyword>
<dbReference type="Proteomes" id="UP000472263">
    <property type="component" value="Chromosome 17"/>
</dbReference>
<keyword evidence="5 8" id="KW-0732">Signal</keyword>
<dbReference type="GO" id="GO:0006955">
    <property type="term" value="P:immune response"/>
    <property type="evidence" value="ECO:0007669"/>
    <property type="project" value="InterPro"/>
</dbReference>
<evidence type="ECO:0000256" key="8">
    <source>
        <dbReference type="SAM" id="SignalP"/>
    </source>
</evidence>
<keyword evidence="4" id="KW-0964">Secreted</keyword>
<dbReference type="Ensembl" id="ENSMMDT00005008171.1">
    <property type="protein sequence ID" value="ENSMMDP00005007932.1"/>
    <property type="gene ID" value="ENSMMDG00005004377.1"/>
</dbReference>
<evidence type="ECO:0000256" key="6">
    <source>
        <dbReference type="ARBA" id="ARBA00023157"/>
    </source>
</evidence>
<protein>
    <recommendedName>
        <fullName evidence="9">Chemokine interleukin-8-like domain-containing protein</fullName>
    </recommendedName>
</protein>
<evidence type="ECO:0000313" key="11">
    <source>
        <dbReference type="Proteomes" id="UP000472263"/>
    </source>
</evidence>
<comment type="subcellular location">
    <subcellularLocation>
        <location evidence="1">Secreted</location>
    </subcellularLocation>
</comment>
<organism evidence="10 11">
    <name type="scientific">Myripristis murdjan</name>
    <name type="common">pinecone soldierfish</name>
    <dbReference type="NCBI Taxonomy" id="586833"/>
    <lineage>
        <taxon>Eukaryota</taxon>
        <taxon>Metazoa</taxon>
        <taxon>Chordata</taxon>
        <taxon>Craniata</taxon>
        <taxon>Vertebrata</taxon>
        <taxon>Euteleostomi</taxon>
        <taxon>Actinopterygii</taxon>
        <taxon>Neopterygii</taxon>
        <taxon>Teleostei</taxon>
        <taxon>Neoteleostei</taxon>
        <taxon>Acanthomorphata</taxon>
        <taxon>Holocentriformes</taxon>
        <taxon>Holocentridae</taxon>
        <taxon>Myripristis</taxon>
    </lineage>
</organism>